<feature type="domain" description="UspA" evidence="2">
    <location>
        <begin position="1"/>
        <end position="124"/>
    </location>
</feature>
<dbReference type="EMBL" id="JBHSEH010000019">
    <property type="protein sequence ID" value="MFC4427215.1"/>
    <property type="molecule type" value="Genomic_DNA"/>
</dbReference>
<dbReference type="InterPro" id="IPR006016">
    <property type="entry name" value="UspA"/>
</dbReference>
<sequence length="147" mass="15515">MFKHILVPVDDHPACVNAAQHAFDLTRALGGQVTLVHLLGPTSEGTQTYAERHLERLARRARRPPTQVILPVAGQDAVDALATYATSHRVDLIVLGVSGEGGLVDAALGQVAATLTHVSGIPVHLSGGRQLQQTGAGRWQRVVDAAI</sequence>
<gene>
    <name evidence="3" type="ORF">ACFOZ9_13445</name>
</gene>
<dbReference type="SUPFAM" id="SSF52402">
    <property type="entry name" value="Adenine nucleotide alpha hydrolases-like"/>
    <property type="match status" value="1"/>
</dbReference>
<protein>
    <submittedName>
        <fullName evidence="3">Universal stress protein</fullName>
    </submittedName>
</protein>
<dbReference type="InterPro" id="IPR014729">
    <property type="entry name" value="Rossmann-like_a/b/a_fold"/>
</dbReference>
<comment type="similarity">
    <text evidence="1">Belongs to the universal stress protein A family.</text>
</comment>
<reference evidence="4" key="1">
    <citation type="journal article" date="2019" name="Int. J. Syst. Evol. Microbiol.">
        <title>The Global Catalogue of Microorganisms (GCM) 10K type strain sequencing project: providing services to taxonomists for standard genome sequencing and annotation.</title>
        <authorList>
            <consortium name="The Broad Institute Genomics Platform"/>
            <consortium name="The Broad Institute Genome Sequencing Center for Infectious Disease"/>
            <person name="Wu L."/>
            <person name="Ma J."/>
        </authorList>
    </citation>
    <scope>NUCLEOTIDE SEQUENCE [LARGE SCALE GENOMIC DNA]</scope>
    <source>
        <strain evidence="4">CCUG 56029</strain>
    </source>
</reference>
<dbReference type="PANTHER" id="PTHR46268">
    <property type="entry name" value="STRESS RESPONSE PROTEIN NHAX"/>
    <property type="match status" value="1"/>
</dbReference>
<dbReference type="Proteomes" id="UP001595998">
    <property type="component" value="Unassembled WGS sequence"/>
</dbReference>
<dbReference type="RefSeq" id="WP_380040478.1">
    <property type="nucleotide sequence ID" value="NZ_JBHSEH010000019.1"/>
</dbReference>
<proteinExistence type="inferred from homology"/>
<dbReference type="InterPro" id="IPR006015">
    <property type="entry name" value="Universal_stress_UspA"/>
</dbReference>
<keyword evidence="4" id="KW-1185">Reference proteome</keyword>
<evidence type="ECO:0000256" key="1">
    <source>
        <dbReference type="ARBA" id="ARBA00008791"/>
    </source>
</evidence>
<accession>A0ABV8XSE8</accession>
<dbReference type="Gene3D" id="3.40.50.620">
    <property type="entry name" value="HUPs"/>
    <property type="match status" value="1"/>
</dbReference>
<dbReference type="PANTHER" id="PTHR46268:SF6">
    <property type="entry name" value="UNIVERSAL STRESS PROTEIN UP12"/>
    <property type="match status" value="1"/>
</dbReference>
<evidence type="ECO:0000313" key="3">
    <source>
        <dbReference type="EMBL" id="MFC4427215.1"/>
    </source>
</evidence>
<organism evidence="3 4">
    <name type="scientific">Deinococcus navajonensis</name>
    <dbReference type="NCBI Taxonomy" id="309884"/>
    <lineage>
        <taxon>Bacteria</taxon>
        <taxon>Thermotogati</taxon>
        <taxon>Deinococcota</taxon>
        <taxon>Deinococci</taxon>
        <taxon>Deinococcales</taxon>
        <taxon>Deinococcaceae</taxon>
        <taxon>Deinococcus</taxon>
    </lineage>
</organism>
<evidence type="ECO:0000259" key="2">
    <source>
        <dbReference type="Pfam" id="PF00582"/>
    </source>
</evidence>
<dbReference type="PRINTS" id="PR01438">
    <property type="entry name" value="UNVRSLSTRESS"/>
</dbReference>
<name>A0ABV8XSE8_9DEIO</name>
<dbReference type="Pfam" id="PF00582">
    <property type="entry name" value="Usp"/>
    <property type="match status" value="1"/>
</dbReference>
<dbReference type="CDD" id="cd00293">
    <property type="entry name" value="USP-like"/>
    <property type="match status" value="1"/>
</dbReference>
<comment type="caution">
    <text evidence="3">The sequence shown here is derived from an EMBL/GenBank/DDBJ whole genome shotgun (WGS) entry which is preliminary data.</text>
</comment>
<evidence type="ECO:0000313" key="4">
    <source>
        <dbReference type="Proteomes" id="UP001595998"/>
    </source>
</evidence>